<evidence type="ECO:0000313" key="4">
    <source>
        <dbReference type="Proteomes" id="UP000019754"/>
    </source>
</evidence>
<accession>A0A022KX62</accession>
<reference evidence="3 4" key="1">
    <citation type="journal article" date="2013" name="Genome Announc.">
        <title>Draft genome sequence of an Actinobacterium, Brachybacterium muris strain UCD-AY4.</title>
        <authorList>
            <person name="Lo J.R."/>
            <person name="Lang J.M."/>
            <person name="Darling A.E."/>
            <person name="Eisen J.A."/>
            <person name="Coil D.A."/>
        </authorList>
    </citation>
    <scope>NUCLEOTIDE SEQUENCE [LARGE SCALE GENOMIC DNA]</scope>
    <source>
        <strain evidence="3 4">UCD-AY4</strain>
    </source>
</reference>
<feature type="compositionally biased region" description="Low complexity" evidence="1">
    <location>
        <begin position="192"/>
        <end position="204"/>
    </location>
</feature>
<dbReference type="GO" id="GO:0016020">
    <property type="term" value="C:membrane"/>
    <property type="evidence" value="ECO:0007669"/>
    <property type="project" value="InterPro"/>
</dbReference>
<feature type="compositionally biased region" description="Low complexity" evidence="1">
    <location>
        <begin position="8"/>
        <end position="17"/>
    </location>
</feature>
<dbReference type="Pfam" id="PF04186">
    <property type="entry name" value="FxsA"/>
    <property type="match status" value="1"/>
</dbReference>
<comment type="caution">
    <text evidence="3">The sequence shown here is derived from an EMBL/GenBank/DDBJ whole genome shotgun (WGS) entry which is preliminary data.</text>
</comment>
<dbReference type="PANTHER" id="PTHR35335">
    <property type="entry name" value="UPF0716 PROTEIN FXSA"/>
    <property type="match status" value="1"/>
</dbReference>
<feature type="region of interest" description="Disordered" evidence="1">
    <location>
        <begin position="173"/>
        <end position="204"/>
    </location>
</feature>
<feature type="region of interest" description="Disordered" evidence="1">
    <location>
        <begin position="1"/>
        <end position="27"/>
    </location>
</feature>
<dbReference type="InterPro" id="IPR007313">
    <property type="entry name" value="FxsA"/>
</dbReference>
<dbReference type="RefSeq" id="WP_017822544.1">
    <property type="nucleotide sequence ID" value="NZ_AORC01000004.1"/>
</dbReference>
<evidence type="ECO:0000256" key="1">
    <source>
        <dbReference type="SAM" id="MobiDB-lite"/>
    </source>
</evidence>
<keyword evidence="4" id="KW-1185">Reference proteome</keyword>
<feature type="transmembrane region" description="Helical" evidence="2">
    <location>
        <begin position="32"/>
        <end position="52"/>
    </location>
</feature>
<name>A0A022KX62_9MICO</name>
<gene>
    <name evidence="3" type="ORF">D641_0104160</name>
</gene>
<evidence type="ECO:0000256" key="2">
    <source>
        <dbReference type="SAM" id="Phobius"/>
    </source>
</evidence>
<dbReference type="NCBIfam" id="NF008528">
    <property type="entry name" value="PRK11463.1-2"/>
    <property type="match status" value="1"/>
</dbReference>
<proteinExistence type="predicted"/>
<evidence type="ECO:0000313" key="3">
    <source>
        <dbReference type="EMBL" id="EYT50466.1"/>
    </source>
</evidence>
<dbReference type="AlphaFoldDB" id="A0A022KX62"/>
<dbReference type="STRING" id="1249481.D641_0104160"/>
<keyword evidence="2" id="KW-1133">Transmembrane helix</keyword>
<dbReference type="EMBL" id="AORC01000004">
    <property type="protein sequence ID" value="EYT50466.1"/>
    <property type="molecule type" value="Genomic_DNA"/>
</dbReference>
<dbReference type="OrthoDB" id="4793445at2"/>
<keyword evidence="2" id="KW-0472">Membrane</keyword>
<dbReference type="HOGENOM" id="CLU_1458648_0_0_11"/>
<keyword evidence="2" id="KW-0812">Transmembrane</keyword>
<dbReference type="Proteomes" id="UP000019754">
    <property type="component" value="Unassembled WGS sequence"/>
</dbReference>
<sequence>MSTASQQTPPTGSSRGSGRTGDPRRDGSRRAAWLPVAFVALGVAELAILIAIGVNTSLWWSVLIVVLSWIIGVALLITAGQQSFVRLRSLVRAVRGSGDVQDHLSRPVFTLLSALAFFFPGLITDIVGLVLLLTPVQRRTVKKMGLGSGSQGARSVLYRRSSGGVIDGEIVINAEPTAEDTPGGPRSSDSRPTGTTTPPTITQD</sequence>
<feature type="transmembrane region" description="Helical" evidence="2">
    <location>
        <begin position="58"/>
        <end position="79"/>
    </location>
</feature>
<evidence type="ECO:0008006" key="5">
    <source>
        <dbReference type="Google" id="ProtNLM"/>
    </source>
</evidence>
<organism evidence="3 4">
    <name type="scientific">Brachybacterium muris UCD-AY4</name>
    <dbReference type="NCBI Taxonomy" id="1249481"/>
    <lineage>
        <taxon>Bacteria</taxon>
        <taxon>Bacillati</taxon>
        <taxon>Actinomycetota</taxon>
        <taxon>Actinomycetes</taxon>
        <taxon>Micrococcales</taxon>
        <taxon>Dermabacteraceae</taxon>
        <taxon>Brachybacterium</taxon>
    </lineage>
</organism>
<protein>
    <recommendedName>
        <fullName evidence="5">Exlusion protein FxsA</fullName>
    </recommendedName>
</protein>
<feature type="transmembrane region" description="Helical" evidence="2">
    <location>
        <begin position="108"/>
        <end position="133"/>
    </location>
</feature>
<dbReference type="PANTHER" id="PTHR35335:SF1">
    <property type="entry name" value="UPF0716 PROTEIN FXSA"/>
    <property type="match status" value="1"/>
</dbReference>